<feature type="transmembrane region" description="Helical" evidence="13">
    <location>
        <begin position="87"/>
        <end position="110"/>
    </location>
</feature>
<keyword evidence="8" id="KW-0249">Electron transport</keyword>
<dbReference type="InterPro" id="IPR016174">
    <property type="entry name" value="Di-haem_cyt_TM"/>
</dbReference>
<evidence type="ECO:0000313" key="16">
    <source>
        <dbReference type="Proteomes" id="UP000017175"/>
    </source>
</evidence>
<dbReference type="InterPro" id="IPR011577">
    <property type="entry name" value="Cyt_b561_bac/Ni-Hgenase"/>
</dbReference>
<evidence type="ECO:0000256" key="12">
    <source>
        <dbReference type="ARBA" id="ARBA00037975"/>
    </source>
</evidence>
<dbReference type="OrthoDB" id="6869760at2"/>
<evidence type="ECO:0000256" key="2">
    <source>
        <dbReference type="ARBA" id="ARBA00004651"/>
    </source>
</evidence>
<gene>
    <name evidence="15" type="ORF">B723_18525</name>
</gene>
<keyword evidence="11 13" id="KW-0472">Membrane</keyword>
<evidence type="ECO:0000256" key="11">
    <source>
        <dbReference type="ARBA" id="ARBA00023136"/>
    </source>
</evidence>
<evidence type="ECO:0000256" key="8">
    <source>
        <dbReference type="ARBA" id="ARBA00022982"/>
    </source>
</evidence>
<evidence type="ECO:0000256" key="9">
    <source>
        <dbReference type="ARBA" id="ARBA00022989"/>
    </source>
</evidence>
<dbReference type="SUPFAM" id="SSF81342">
    <property type="entry name" value="Transmembrane di-heme cytochromes"/>
    <property type="match status" value="1"/>
</dbReference>
<feature type="domain" description="Cytochrome b561 bacterial/Ni-hydrogenase" evidence="14">
    <location>
        <begin position="9"/>
        <end position="179"/>
    </location>
</feature>
<sequence length="184" mass="19778">MQLRDNGLRFSPITVALHWVVALSLLAIVGLQLMIDQASSDAARMPLAHMQNLVGLILFLVSVYRFWARITSYHPLPVGTPNPIEVIISRSVAVALALAMVLLPIAVWASRSAGGEAVVLPGGFSIPTLLPTHAGLKHVVDVLFDIGASAFLAGLALHVFGAVKNHFLLKNNTLKRMLGKHVEL</sequence>
<reference evidence="15 16" key="1">
    <citation type="journal article" date="2012" name="J. Bacteriol.">
        <title>Draft genome sequence of the cyanide-utilizing bacterium Pseudomonas fluorescens strain NCIMB 11764.</title>
        <authorList>
            <person name="Vilo C.A."/>
            <person name="Benedik M.J."/>
            <person name="Kunz D.A."/>
            <person name="Dong Q."/>
        </authorList>
    </citation>
    <scope>NUCLEOTIDE SEQUENCE [LARGE SCALE GENOMIC DNA]</scope>
    <source>
        <strain evidence="15 16">NCIMB 11764</strain>
    </source>
</reference>
<evidence type="ECO:0000256" key="3">
    <source>
        <dbReference type="ARBA" id="ARBA00022448"/>
    </source>
</evidence>
<organism evidence="15 16">
    <name type="scientific">Pseudomonas fluorescens NCIMB 11764</name>
    <dbReference type="NCBI Taxonomy" id="1221522"/>
    <lineage>
        <taxon>Bacteria</taxon>
        <taxon>Pseudomonadati</taxon>
        <taxon>Pseudomonadota</taxon>
        <taxon>Gammaproteobacteria</taxon>
        <taxon>Pseudomonadales</taxon>
        <taxon>Pseudomonadaceae</taxon>
        <taxon>Pseudomonas</taxon>
    </lineage>
</organism>
<evidence type="ECO:0000256" key="7">
    <source>
        <dbReference type="ARBA" id="ARBA00022723"/>
    </source>
</evidence>
<comment type="subcellular location">
    <subcellularLocation>
        <location evidence="2">Cell membrane</location>
        <topology evidence="2">Multi-pass membrane protein</topology>
    </subcellularLocation>
</comment>
<name>A0A0K1QRC3_PSEFL</name>
<evidence type="ECO:0000256" key="10">
    <source>
        <dbReference type="ARBA" id="ARBA00023004"/>
    </source>
</evidence>
<comment type="similarity">
    <text evidence="12">Belongs to the cytochrome b561 family.</text>
</comment>
<dbReference type="GO" id="GO:0022904">
    <property type="term" value="P:respiratory electron transport chain"/>
    <property type="evidence" value="ECO:0007669"/>
    <property type="project" value="InterPro"/>
</dbReference>
<feature type="transmembrane region" description="Helical" evidence="13">
    <location>
        <begin position="16"/>
        <end position="35"/>
    </location>
</feature>
<dbReference type="GO" id="GO:0046872">
    <property type="term" value="F:metal ion binding"/>
    <property type="evidence" value="ECO:0007669"/>
    <property type="project" value="UniProtKB-KW"/>
</dbReference>
<dbReference type="PANTHER" id="PTHR30529:SF1">
    <property type="entry name" value="CYTOCHROME B561 HOMOLOG 2"/>
    <property type="match status" value="1"/>
</dbReference>
<keyword evidence="6 13" id="KW-0812">Transmembrane</keyword>
<evidence type="ECO:0000256" key="5">
    <source>
        <dbReference type="ARBA" id="ARBA00022617"/>
    </source>
</evidence>
<keyword evidence="3" id="KW-0813">Transport</keyword>
<proteinExistence type="inferred from homology"/>
<accession>A0A0K1QRC3</accession>
<dbReference type="AlphaFoldDB" id="A0A0K1QRC3"/>
<keyword evidence="9 13" id="KW-1133">Transmembrane helix</keyword>
<dbReference type="RefSeq" id="WP_017338135.1">
    <property type="nucleotide sequence ID" value="NZ_CP010945.1"/>
</dbReference>
<dbReference type="eggNOG" id="COG3038">
    <property type="taxonomic scope" value="Bacteria"/>
</dbReference>
<evidence type="ECO:0000256" key="4">
    <source>
        <dbReference type="ARBA" id="ARBA00022475"/>
    </source>
</evidence>
<keyword evidence="10" id="KW-0408">Iron</keyword>
<feature type="transmembrane region" description="Helical" evidence="13">
    <location>
        <begin position="142"/>
        <end position="163"/>
    </location>
</feature>
<keyword evidence="4" id="KW-1003">Cell membrane</keyword>
<dbReference type="Pfam" id="PF01292">
    <property type="entry name" value="Ni_hydr_CYTB"/>
    <property type="match status" value="1"/>
</dbReference>
<dbReference type="InterPro" id="IPR052168">
    <property type="entry name" value="Cytochrome_b561_oxidase"/>
</dbReference>
<feature type="transmembrane region" description="Helical" evidence="13">
    <location>
        <begin position="47"/>
        <end position="67"/>
    </location>
</feature>
<dbReference type="GO" id="GO:0020037">
    <property type="term" value="F:heme binding"/>
    <property type="evidence" value="ECO:0007669"/>
    <property type="project" value="TreeGrafter"/>
</dbReference>
<evidence type="ECO:0000256" key="13">
    <source>
        <dbReference type="SAM" id="Phobius"/>
    </source>
</evidence>
<evidence type="ECO:0000313" key="15">
    <source>
        <dbReference type="EMBL" id="AKV08291.1"/>
    </source>
</evidence>
<dbReference type="EMBL" id="CP010945">
    <property type="protein sequence ID" value="AKV08291.1"/>
    <property type="molecule type" value="Genomic_DNA"/>
</dbReference>
<keyword evidence="5" id="KW-0349">Heme</keyword>
<evidence type="ECO:0000256" key="6">
    <source>
        <dbReference type="ARBA" id="ARBA00022692"/>
    </source>
</evidence>
<evidence type="ECO:0000259" key="14">
    <source>
        <dbReference type="Pfam" id="PF01292"/>
    </source>
</evidence>
<comment type="cofactor">
    <cofactor evidence="1">
        <name>heme b</name>
        <dbReference type="ChEBI" id="CHEBI:60344"/>
    </cofactor>
</comment>
<dbReference type="GO" id="GO:0009055">
    <property type="term" value="F:electron transfer activity"/>
    <property type="evidence" value="ECO:0007669"/>
    <property type="project" value="InterPro"/>
</dbReference>
<dbReference type="Proteomes" id="UP000017175">
    <property type="component" value="Chromosome"/>
</dbReference>
<protein>
    <submittedName>
        <fullName evidence="15">Cytochrome B561</fullName>
    </submittedName>
</protein>
<dbReference type="GO" id="GO:0005886">
    <property type="term" value="C:plasma membrane"/>
    <property type="evidence" value="ECO:0007669"/>
    <property type="project" value="UniProtKB-SubCell"/>
</dbReference>
<dbReference type="PANTHER" id="PTHR30529">
    <property type="entry name" value="CYTOCHROME B561"/>
    <property type="match status" value="1"/>
</dbReference>
<evidence type="ECO:0000256" key="1">
    <source>
        <dbReference type="ARBA" id="ARBA00001970"/>
    </source>
</evidence>
<keyword evidence="7" id="KW-0479">Metal-binding</keyword>